<dbReference type="PANTHER" id="PTHR48100">
    <property type="entry name" value="BROAD-SPECIFICITY PHOSPHATASE YOR283W-RELATED"/>
    <property type="match status" value="1"/>
</dbReference>
<feature type="compositionally biased region" description="Polar residues" evidence="1">
    <location>
        <begin position="224"/>
        <end position="233"/>
    </location>
</feature>
<dbReference type="GO" id="GO:0005737">
    <property type="term" value="C:cytoplasm"/>
    <property type="evidence" value="ECO:0007669"/>
    <property type="project" value="TreeGrafter"/>
</dbReference>
<dbReference type="InterPro" id="IPR050275">
    <property type="entry name" value="PGM_Phosphatase"/>
</dbReference>
<organism evidence="2 3">
    <name type="scientific">Extremus antarcticus</name>
    <dbReference type="NCBI Taxonomy" id="702011"/>
    <lineage>
        <taxon>Eukaryota</taxon>
        <taxon>Fungi</taxon>
        <taxon>Dikarya</taxon>
        <taxon>Ascomycota</taxon>
        <taxon>Pezizomycotina</taxon>
        <taxon>Dothideomycetes</taxon>
        <taxon>Dothideomycetidae</taxon>
        <taxon>Mycosphaerellales</taxon>
        <taxon>Extremaceae</taxon>
        <taxon>Extremus</taxon>
    </lineage>
</organism>
<accession>A0AAJ0DB82</accession>
<comment type="caution">
    <text evidence="2">The sequence shown here is derived from an EMBL/GenBank/DDBJ whole genome shotgun (WGS) entry which is preliminary data.</text>
</comment>
<evidence type="ECO:0000313" key="3">
    <source>
        <dbReference type="Proteomes" id="UP001271007"/>
    </source>
</evidence>
<dbReference type="InterPro" id="IPR029033">
    <property type="entry name" value="His_PPase_superfam"/>
</dbReference>
<evidence type="ECO:0000313" key="2">
    <source>
        <dbReference type="EMBL" id="KAK3050557.1"/>
    </source>
</evidence>
<feature type="compositionally biased region" description="Basic and acidic residues" evidence="1">
    <location>
        <begin position="206"/>
        <end position="223"/>
    </location>
</feature>
<dbReference type="GO" id="GO:0016791">
    <property type="term" value="F:phosphatase activity"/>
    <property type="evidence" value="ECO:0007669"/>
    <property type="project" value="TreeGrafter"/>
</dbReference>
<feature type="region of interest" description="Disordered" evidence="1">
    <location>
        <begin position="206"/>
        <end position="242"/>
    </location>
</feature>
<dbReference type="AlphaFoldDB" id="A0AAJ0DB82"/>
<gene>
    <name evidence="2" type="ORF">LTR09_008197</name>
</gene>
<name>A0AAJ0DB82_9PEZI</name>
<dbReference type="Gene3D" id="3.40.50.1240">
    <property type="entry name" value="Phosphoglycerate mutase-like"/>
    <property type="match status" value="1"/>
</dbReference>
<dbReference type="EMBL" id="JAWDJX010000031">
    <property type="protein sequence ID" value="KAK3050557.1"/>
    <property type="molecule type" value="Genomic_DNA"/>
</dbReference>
<protein>
    <recommendedName>
        <fullName evidence="4">Phosphoglycerate mutase-like protein</fullName>
    </recommendedName>
</protein>
<dbReference type="Pfam" id="PF00300">
    <property type="entry name" value="His_Phos_1"/>
    <property type="match status" value="1"/>
</dbReference>
<dbReference type="InterPro" id="IPR013078">
    <property type="entry name" value="His_Pase_superF_clade-1"/>
</dbReference>
<dbReference type="SMART" id="SM00855">
    <property type="entry name" value="PGAM"/>
    <property type="match status" value="1"/>
</dbReference>
<dbReference type="Proteomes" id="UP001271007">
    <property type="component" value="Unassembled WGS sequence"/>
</dbReference>
<reference evidence="2" key="1">
    <citation type="submission" date="2023-04" db="EMBL/GenBank/DDBJ databases">
        <title>Black Yeasts Isolated from many extreme environments.</title>
        <authorList>
            <person name="Coleine C."/>
            <person name="Stajich J.E."/>
            <person name="Selbmann L."/>
        </authorList>
    </citation>
    <scope>NUCLEOTIDE SEQUENCE</scope>
    <source>
        <strain evidence="2">CCFEE 5312</strain>
    </source>
</reference>
<evidence type="ECO:0000256" key="1">
    <source>
        <dbReference type="SAM" id="MobiDB-lite"/>
    </source>
</evidence>
<dbReference type="PANTHER" id="PTHR48100:SF54">
    <property type="entry name" value="PHOSPHATASE SPAC5H10.03-RELATED"/>
    <property type="match status" value="1"/>
</dbReference>
<dbReference type="SUPFAM" id="SSF53254">
    <property type="entry name" value="Phosphoglycerate mutase-like"/>
    <property type="match status" value="1"/>
</dbReference>
<proteinExistence type="predicted"/>
<evidence type="ECO:0008006" key="4">
    <source>
        <dbReference type="Google" id="ProtNLM"/>
    </source>
</evidence>
<dbReference type="CDD" id="cd07067">
    <property type="entry name" value="HP_PGM_like"/>
    <property type="match status" value="1"/>
</dbReference>
<sequence>MAPNVHCVRHAQGFHNLSIANHAMHDPLLTSYGEEQCRTLRKQFPNMKNVDLVVASPLKRTIYTALIAFEPVLKEKNLKIICLPELQETSDLPCDTGLSVEELAKEFDGKPVDFGLVLPGWNNKRMKWAPSAPAIEKRAREARQWLMARPEKEIVVVSHGGFLHYLTEDWSDSSRFQGTGWANTEFRSYSFNTTYQLDEAHMMETQDSRRRRFGDEKPLDHNEATQLKRTSTNDSEKETKEYFGKAAKASDVQAIQAKV</sequence>
<keyword evidence="3" id="KW-1185">Reference proteome</keyword>